<feature type="domain" description="Retrovirus-related Pol polyprotein from transposon TNT 1-94-like beta-barrel" evidence="2">
    <location>
        <begin position="337"/>
        <end position="413"/>
    </location>
</feature>
<dbReference type="EMBL" id="CM001887">
    <property type="protein sequence ID" value="EOY31699.1"/>
    <property type="molecule type" value="Genomic_DNA"/>
</dbReference>
<gene>
    <name evidence="3" type="ORF">TCM_038764</name>
</gene>
<dbReference type="Pfam" id="PF22936">
    <property type="entry name" value="Pol_BBD"/>
    <property type="match status" value="1"/>
</dbReference>
<evidence type="ECO:0000256" key="1">
    <source>
        <dbReference type="SAM" id="Coils"/>
    </source>
</evidence>
<keyword evidence="4" id="KW-1185">Reference proteome</keyword>
<dbReference type="Proteomes" id="UP000026915">
    <property type="component" value="Chromosome 9"/>
</dbReference>
<dbReference type="PANTHER" id="PTHR34676:SF27">
    <property type="entry name" value="ASPARTYL-TRNA SYNTHETASE"/>
    <property type="match status" value="1"/>
</dbReference>
<dbReference type="eggNOG" id="KOG0017">
    <property type="taxonomic scope" value="Eukaryota"/>
</dbReference>
<dbReference type="STRING" id="3641.A0A061GX96"/>
<dbReference type="OMA" id="DFEVANC"/>
<dbReference type="InterPro" id="IPR054722">
    <property type="entry name" value="PolX-like_BBD"/>
</dbReference>
<evidence type="ECO:0000259" key="2">
    <source>
        <dbReference type="Pfam" id="PF22936"/>
    </source>
</evidence>
<organism evidence="3 4">
    <name type="scientific">Theobroma cacao</name>
    <name type="common">Cacao</name>
    <name type="synonym">Cocoa</name>
    <dbReference type="NCBI Taxonomy" id="3641"/>
    <lineage>
        <taxon>Eukaryota</taxon>
        <taxon>Viridiplantae</taxon>
        <taxon>Streptophyta</taxon>
        <taxon>Embryophyta</taxon>
        <taxon>Tracheophyta</taxon>
        <taxon>Spermatophyta</taxon>
        <taxon>Magnoliopsida</taxon>
        <taxon>eudicotyledons</taxon>
        <taxon>Gunneridae</taxon>
        <taxon>Pentapetalae</taxon>
        <taxon>rosids</taxon>
        <taxon>malvids</taxon>
        <taxon>Malvales</taxon>
        <taxon>Malvaceae</taxon>
        <taxon>Byttnerioideae</taxon>
        <taxon>Theobroma</taxon>
    </lineage>
</organism>
<evidence type="ECO:0000313" key="3">
    <source>
        <dbReference type="EMBL" id="EOY31699.1"/>
    </source>
</evidence>
<accession>A0A061GX96</accession>
<feature type="coiled-coil region" evidence="1">
    <location>
        <begin position="212"/>
        <end position="239"/>
    </location>
</feature>
<reference evidence="3 4" key="1">
    <citation type="journal article" date="2013" name="Genome Biol.">
        <title>The genome sequence of the most widely cultivated cacao type and its use to identify candidate genes regulating pod color.</title>
        <authorList>
            <person name="Motamayor J.C."/>
            <person name="Mockaitis K."/>
            <person name="Schmutz J."/>
            <person name="Haiminen N."/>
            <person name="Iii D.L."/>
            <person name="Cornejo O."/>
            <person name="Findley S.D."/>
            <person name="Zheng P."/>
            <person name="Utro F."/>
            <person name="Royaert S."/>
            <person name="Saski C."/>
            <person name="Jenkins J."/>
            <person name="Podicheti R."/>
            <person name="Zhao M."/>
            <person name="Scheffler B.E."/>
            <person name="Stack J.C."/>
            <person name="Feltus F.A."/>
            <person name="Mustiga G.M."/>
            <person name="Amores F."/>
            <person name="Phillips W."/>
            <person name="Marelli J.P."/>
            <person name="May G.D."/>
            <person name="Shapiro H."/>
            <person name="Ma J."/>
            <person name="Bustamante C.D."/>
            <person name="Schnell R.J."/>
            <person name="Main D."/>
            <person name="Gilbert D."/>
            <person name="Parida L."/>
            <person name="Kuhn D.N."/>
        </authorList>
    </citation>
    <scope>NUCLEOTIDE SEQUENCE [LARGE SCALE GENOMIC DNA]</scope>
    <source>
        <strain evidence="4">cv. Matina 1-6</strain>
    </source>
</reference>
<evidence type="ECO:0000313" key="4">
    <source>
        <dbReference type="Proteomes" id="UP000026915"/>
    </source>
</evidence>
<name>A0A061GX96_THECC</name>
<dbReference type="Gramene" id="EOY31699">
    <property type="protein sequence ID" value="EOY31699"/>
    <property type="gene ID" value="TCM_038764"/>
</dbReference>
<proteinExistence type="predicted"/>
<dbReference type="AlphaFoldDB" id="A0A061GX96"/>
<dbReference type="InParanoid" id="A0A061GX96"/>
<sequence>MAQQKIIVAKGQSTNRPPLFDGSNYPYWSTGMSIYIKAIDYEMWDVITDGPFMPSIVNVVTNELMPKPRSEWTEAETKKVQINFKAINTLHCALTPTEFNKVSSCTTAKQVWEKLRIIHEGTSQVKESKIALLTHSYEMFKMEHGEDITSMFDRFTNITNKLSQLGKLIPEHELVKRLLRSLPKSWKPKVTVIREAKDLNIITLNEICGSLLTHELELKEEEEEDQREAKEKKKSIALKASIIEEELEELSCDDDEELALFKCPLLKDETPKQNKKSKKAMVVAAWSDSDTSSSETDDKKSKERANICLMAQEDETEVELDLKETCSKAQLKKKQPWYLDSGCSRHMTGHEMLFAQLDKRKGGTVSFGDDSKGRIHGIGTVGKNSQTQISHVLLVKGLKHNLLSISQLCDKGFRVCFDSTKCEVIDMSTNKISL</sequence>
<keyword evidence="1" id="KW-0175">Coiled coil</keyword>
<dbReference type="PANTHER" id="PTHR34676">
    <property type="entry name" value="DUF4219 DOMAIN-CONTAINING PROTEIN-RELATED"/>
    <property type="match status" value="1"/>
</dbReference>
<dbReference type="Pfam" id="PF14223">
    <property type="entry name" value="Retrotran_gag_2"/>
    <property type="match status" value="1"/>
</dbReference>
<dbReference type="HOGENOM" id="CLU_021137_0_0_1"/>
<protein>
    <recommendedName>
        <fullName evidence="2">Retrovirus-related Pol polyprotein from transposon TNT 1-94-like beta-barrel domain-containing protein</fullName>
    </recommendedName>
</protein>